<keyword evidence="1" id="KW-1133">Transmembrane helix</keyword>
<dbReference type="Proteomes" id="UP000325182">
    <property type="component" value="Unassembled WGS sequence"/>
</dbReference>
<proteinExistence type="predicted"/>
<gene>
    <name evidence="2" type="ORF">FZC84_17840</name>
</gene>
<keyword evidence="1" id="KW-0812">Transmembrane</keyword>
<comment type="caution">
    <text evidence="2">The sequence shown here is derived from an EMBL/GenBank/DDBJ whole genome shotgun (WGS) entry which is preliminary data.</text>
</comment>
<dbReference type="EMBL" id="VTEG01000017">
    <property type="protein sequence ID" value="TYR97710.1"/>
    <property type="molecule type" value="Genomic_DNA"/>
</dbReference>
<keyword evidence="1" id="KW-0472">Membrane</keyword>
<dbReference type="AlphaFoldDB" id="A0A5D4M9S0"/>
<evidence type="ECO:0000313" key="2">
    <source>
        <dbReference type="EMBL" id="TYR97710.1"/>
    </source>
</evidence>
<dbReference type="RefSeq" id="WP_148954752.1">
    <property type="nucleotide sequence ID" value="NZ_VTEG01000017.1"/>
</dbReference>
<feature type="transmembrane region" description="Helical" evidence="1">
    <location>
        <begin position="28"/>
        <end position="50"/>
    </location>
</feature>
<protein>
    <submittedName>
        <fullName evidence="2">Uncharacterized protein</fullName>
    </submittedName>
</protein>
<name>A0A5D4M9S0_9BACI</name>
<organism evidence="2 3">
    <name type="scientific">Rossellomorea vietnamensis</name>
    <dbReference type="NCBI Taxonomy" id="218284"/>
    <lineage>
        <taxon>Bacteria</taxon>
        <taxon>Bacillati</taxon>
        <taxon>Bacillota</taxon>
        <taxon>Bacilli</taxon>
        <taxon>Bacillales</taxon>
        <taxon>Bacillaceae</taxon>
        <taxon>Rossellomorea</taxon>
    </lineage>
</organism>
<evidence type="ECO:0000256" key="1">
    <source>
        <dbReference type="SAM" id="Phobius"/>
    </source>
</evidence>
<sequence length="60" mass="6704">MLLYLSFVLITGVCLVLALKKRKIAFLAIPFLTLFGYGVAQVILVPLPFIDTVRFIFSLS</sequence>
<accession>A0A5D4M9S0</accession>
<reference evidence="2 3" key="1">
    <citation type="submission" date="2019-08" db="EMBL/GenBank/DDBJ databases">
        <title>Bacillus genomes from the desert of Cuatro Cienegas, Coahuila.</title>
        <authorList>
            <person name="Olmedo-Alvarez G."/>
        </authorList>
    </citation>
    <scope>NUCLEOTIDE SEQUENCE [LARGE SCALE GENOMIC DNA]</scope>
    <source>
        <strain evidence="2 3">CH128b_4D</strain>
    </source>
</reference>
<evidence type="ECO:0000313" key="3">
    <source>
        <dbReference type="Proteomes" id="UP000325182"/>
    </source>
</evidence>